<keyword evidence="4" id="KW-0472">Membrane</keyword>
<evidence type="ECO:0000313" key="9">
    <source>
        <dbReference type="Proteomes" id="UP001300692"/>
    </source>
</evidence>
<protein>
    <submittedName>
        <fullName evidence="8">RagB/SusD family nutrient uptake outer membrane protein</fullName>
    </submittedName>
</protein>
<dbReference type="InterPro" id="IPR011990">
    <property type="entry name" value="TPR-like_helical_dom_sf"/>
</dbReference>
<dbReference type="Proteomes" id="UP001300692">
    <property type="component" value="Unassembled WGS sequence"/>
</dbReference>
<dbReference type="Pfam" id="PF14322">
    <property type="entry name" value="SusD-like_3"/>
    <property type="match status" value="1"/>
</dbReference>
<dbReference type="Gene3D" id="1.25.40.390">
    <property type="match status" value="1"/>
</dbReference>
<gene>
    <name evidence="8" type="ORF">N7U62_08430</name>
</gene>
<evidence type="ECO:0000259" key="6">
    <source>
        <dbReference type="Pfam" id="PF07980"/>
    </source>
</evidence>
<evidence type="ECO:0000256" key="4">
    <source>
        <dbReference type="ARBA" id="ARBA00023136"/>
    </source>
</evidence>
<evidence type="ECO:0000256" key="3">
    <source>
        <dbReference type="ARBA" id="ARBA00022729"/>
    </source>
</evidence>
<evidence type="ECO:0000313" key="8">
    <source>
        <dbReference type="EMBL" id="MCV9386686.1"/>
    </source>
</evidence>
<keyword evidence="3" id="KW-0732">Signal</keyword>
<keyword evidence="5" id="KW-0998">Cell outer membrane</keyword>
<feature type="domain" description="SusD-like N-terminal" evidence="7">
    <location>
        <begin position="89"/>
        <end position="230"/>
    </location>
</feature>
<dbReference type="Pfam" id="PF07980">
    <property type="entry name" value="SusD_RagB"/>
    <property type="match status" value="1"/>
</dbReference>
<feature type="domain" description="RagB/SusD" evidence="6">
    <location>
        <begin position="378"/>
        <end position="519"/>
    </location>
</feature>
<name>A0ABT3CSX4_9BACT</name>
<dbReference type="PROSITE" id="PS51257">
    <property type="entry name" value="PROKAR_LIPOPROTEIN"/>
    <property type="match status" value="1"/>
</dbReference>
<comment type="caution">
    <text evidence="8">The sequence shown here is derived from an EMBL/GenBank/DDBJ whole genome shotgun (WGS) entry which is preliminary data.</text>
</comment>
<dbReference type="EMBL" id="JAOYOD010000001">
    <property type="protein sequence ID" value="MCV9386686.1"/>
    <property type="molecule type" value="Genomic_DNA"/>
</dbReference>
<accession>A0ABT3CSX4</accession>
<dbReference type="InterPro" id="IPR033985">
    <property type="entry name" value="SusD-like_N"/>
</dbReference>
<evidence type="ECO:0000259" key="7">
    <source>
        <dbReference type="Pfam" id="PF14322"/>
    </source>
</evidence>
<proteinExistence type="inferred from homology"/>
<evidence type="ECO:0000256" key="5">
    <source>
        <dbReference type="ARBA" id="ARBA00023237"/>
    </source>
</evidence>
<dbReference type="RefSeq" id="WP_264137502.1">
    <property type="nucleotide sequence ID" value="NZ_JAOYOD010000001.1"/>
</dbReference>
<dbReference type="InterPro" id="IPR012944">
    <property type="entry name" value="SusD_RagB_dom"/>
</dbReference>
<comment type="similarity">
    <text evidence="2">Belongs to the SusD family.</text>
</comment>
<comment type="subcellular location">
    <subcellularLocation>
        <location evidence="1">Cell outer membrane</location>
    </subcellularLocation>
</comment>
<keyword evidence="9" id="KW-1185">Reference proteome</keyword>
<evidence type="ECO:0000256" key="1">
    <source>
        <dbReference type="ARBA" id="ARBA00004442"/>
    </source>
</evidence>
<dbReference type="SUPFAM" id="SSF48452">
    <property type="entry name" value="TPR-like"/>
    <property type="match status" value="1"/>
</dbReference>
<evidence type="ECO:0000256" key="2">
    <source>
        <dbReference type="ARBA" id="ARBA00006275"/>
    </source>
</evidence>
<organism evidence="8 9">
    <name type="scientific">Reichenbachiella ulvae</name>
    <dbReference type="NCBI Taxonomy" id="2980104"/>
    <lineage>
        <taxon>Bacteria</taxon>
        <taxon>Pseudomonadati</taxon>
        <taxon>Bacteroidota</taxon>
        <taxon>Cytophagia</taxon>
        <taxon>Cytophagales</taxon>
        <taxon>Reichenbachiellaceae</taxon>
        <taxon>Reichenbachiella</taxon>
    </lineage>
</organism>
<reference evidence="8 9" key="1">
    <citation type="submission" date="2022-10" db="EMBL/GenBank/DDBJ databases">
        <title>Comparative genomics and taxonomic characterization of three novel marine species of genus Reichenbachiella exhibiting antioxidant and polysaccharide degradation activities.</title>
        <authorList>
            <person name="Muhammad N."/>
            <person name="Lee Y.-J."/>
            <person name="Ko J."/>
            <person name="Kim S.-G."/>
        </authorList>
    </citation>
    <scope>NUCLEOTIDE SEQUENCE [LARGE SCALE GENOMIC DNA]</scope>
    <source>
        <strain evidence="8 9">ABR2-5</strain>
    </source>
</reference>
<sequence>MKKINIIIIALVLSVTFSCQEFLQENPRDIIAPENFFSSESDARQAVTGLYAILKNNSIYGQVGLDHFYDNGADIIEPNRNANFVEPIGNYTLDEGLADVSVQKMSVSDTWKDFYKIILNSNIILDRVEGNNAIPDAAQVDIIADVTFIRSLAYWHITNLWGDAPYYREALDLDQIKVLGRTDKDIIIQDILEDLQFAQDNLPRADEIPDNQLGRASKWCAALIMAKIYMAEQDWQNGLNKCLEIINQSSHELQPTYAEVFDPSNEYNAEIIWSLDFAKDIRGQFEEGVVRPDGSLPAVFGNGNWRPSMFNPRLRDEPANTDERGALADALAARGEQFNGTGLQIATIGFANSFPTNDLRRELNIMDSYLGFDLAFTYIPKFMNLNVDTSPRFNHEDNRMVFRLADIYLMAAECENELNGPANAYQYIHAVRERAYATQAEWELVGLTQQQFREAIYDERKWELAGEAWRRYDLIRWGILFDVVQSEEYRTYTPGANIKPYHVLLPIPLQELQTNPKLLESDPTNNGYR</sequence>